<dbReference type="InterPro" id="IPR027417">
    <property type="entry name" value="P-loop_NTPase"/>
</dbReference>
<dbReference type="PROSITE" id="PS51456">
    <property type="entry name" value="MYOSIN_MOTOR"/>
    <property type="match status" value="1"/>
</dbReference>
<dbReference type="PANTHER" id="PTHR13140">
    <property type="entry name" value="MYOSIN"/>
    <property type="match status" value="1"/>
</dbReference>
<dbReference type="Proteomes" id="UP001190700">
    <property type="component" value="Unassembled WGS sequence"/>
</dbReference>
<dbReference type="PRINTS" id="PR00193">
    <property type="entry name" value="MYOSINHEAVY"/>
</dbReference>
<evidence type="ECO:0000256" key="2">
    <source>
        <dbReference type="ARBA" id="ARBA00022840"/>
    </source>
</evidence>
<evidence type="ECO:0000313" key="10">
    <source>
        <dbReference type="Proteomes" id="UP001190700"/>
    </source>
</evidence>
<keyword evidence="10" id="KW-1185">Reference proteome</keyword>
<dbReference type="SMART" id="SM00242">
    <property type="entry name" value="MYSc"/>
    <property type="match status" value="1"/>
</dbReference>
<dbReference type="EMBL" id="LGRX02027802">
    <property type="protein sequence ID" value="KAK3248761.1"/>
    <property type="molecule type" value="Genomic_DNA"/>
</dbReference>
<dbReference type="GO" id="GO:0005524">
    <property type="term" value="F:ATP binding"/>
    <property type="evidence" value="ECO:0007669"/>
    <property type="project" value="UniProtKB-UniRule"/>
</dbReference>
<dbReference type="Gene3D" id="1.20.5.4820">
    <property type="match status" value="1"/>
</dbReference>
<dbReference type="Pfam" id="PF00063">
    <property type="entry name" value="Myosin_head"/>
    <property type="match status" value="1"/>
</dbReference>
<feature type="region of interest" description="Disordered" evidence="7">
    <location>
        <begin position="1005"/>
        <end position="1053"/>
    </location>
</feature>
<evidence type="ECO:0000256" key="5">
    <source>
        <dbReference type="ARBA" id="ARBA00023203"/>
    </source>
</evidence>
<evidence type="ECO:0000256" key="7">
    <source>
        <dbReference type="SAM" id="MobiDB-lite"/>
    </source>
</evidence>
<reference evidence="9 10" key="1">
    <citation type="journal article" date="2015" name="Genome Biol. Evol.">
        <title>Comparative Genomics of a Bacterivorous Green Alga Reveals Evolutionary Causalities and Consequences of Phago-Mixotrophic Mode of Nutrition.</title>
        <authorList>
            <person name="Burns J.A."/>
            <person name="Paasch A."/>
            <person name="Narechania A."/>
            <person name="Kim E."/>
        </authorList>
    </citation>
    <scope>NUCLEOTIDE SEQUENCE [LARGE SCALE GENOMIC DNA]</scope>
    <source>
        <strain evidence="9 10">PLY_AMNH</strain>
    </source>
</reference>
<dbReference type="Gene3D" id="1.20.58.530">
    <property type="match status" value="1"/>
</dbReference>
<feature type="compositionally biased region" description="Low complexity" evidence="7">
    <location>
        <begin position="1009"/>
        <end position="1018"/>
    </location>
</feature>
<keyword evidence="2 6" id="KW-0067">ATP-binding</keyword>
<organism evidence="9 10">
    <name type="scientific">Cymbomonas tetramitiformis</name>
    <dbReference type="NCBI Taxonomy" id="36881"/>
    <lineage>
        <taxon>Eukaryota</taxon>
        <taxon>Viridiplantae</taxon>
        <taxon>Chlorophyta</taxon>
        <taxon>Pyramimonadophyceae</taxon>
        <taxon>Pyramimonadales</taxon>
        <taxon>Pyramimonadaceae</taxon>
        <taxon>Cymbomonas</taxon>
    </lineage>
</organism>
<feature type="binding site" evidence="6">
    <location>
        <begin position="172"/>
        <end position="179"/>
    </location>
    <ligand>
        <name>ATP</name>
        <dbReference type="ChEBI" id="CHEBI:30616"/>
    </ligand>
</feature>
<accession>A0AAE0C5F2</accession>
<gene>
    <name evidence="9" type="ORF">CYMTET_41788</name>
</gene>
<dbReference type="SMART" id="SM00015">
    <property type="entry name" value="IQ"/>
    <property type="match status" value="4"/>
</dbReference>
<evidence type="ECO:0000256" key="1">
    <source>
        <dbReference type="ARBA" id="ARBA00022741"/>
    </source>
</evidence>
<dbReference type="Gene3D" id="3.40.850.10">
    <property type="entry name" value="Kinesin motor domain"/>
    <property type="match status" value="1"/>
</dbReference>
<evidence type="ECO:0000256" key="6">
    <source>
        <dbReference type="PROSITE-ProRule" id="PRU00782"/>
    </source>
</evidence>
<dbReference type="SUPFAM" id="SSF52540">
    <property type="entry name" value="P-loop containing nucleoside triphosphate hydrolases"/>
    <property type="match status" value="1"/>
</dbReference>
<dbReference type="FunFam" id="1.10.10.820:FF:000001">
    <property type="entry name" value="Myosin heavy chain"/>
    <property type="match status" value="1"/>
</dbReference>
<evidence type="ECO:0000259" key="8">
    <source>
        <dbReference type="PROSITE" id="PS51456"/>
    </source>
</evidence>
<feature type="region of interest" description="Actin-binding" evidence="6">
    <location>
        <begin position="627"/>
        <end position="649"/>
    </location>
</feature>
<dbReference type="Gene3D" id="1.10.10.820">
    <property type="match status" value="1"/>
</dbReference>
<comment type="caution">
    <text evidence="9">The sequence shown here is derived from an EMBL/GenBank/DDBJ whole genome shotgun (WGS) entry which is preliminary data.</text>
</comment>
<dbReference type="GO" id="GO:0016020">
    <property type="term" value="C:membrane"/>
    <property type="evidence" value="ECO:0007669"/>
    <property type="project" value="TreeGrafter"/>
</dbReference>
<evidence type="ECO:0000313" key="9">
    <source>
        <dbReference type="EMBL" id="KAK3248761.1"/>
    </source>
</evidence>
<dbReference type="AlphaFoldDB" id="A0AAE0C5F2"/>
<keyword evidence="3 6" id="KW-0518">Myosin</keyword>
<dbReference type="InterPro" id="IPR036961">
    <property type="entry name" value="Kinesin_motor_dom_sf"/>
</dbReference>
<proteinExistence type="inferred from homology"/>
<keyword evidence="4 6" id="KW-0505">Motor protein</keyword>
<dbReference type="GO" id="GO:0051015">
    <property type="term" value="F:actin filament binding"/>
    <property type="evidence" value="ECO:0007669"/>
    <property type="project" value="TreeGrafter"/>
</dbReference>
<dbReference type="GO" id="GO:0007015">
    <property type="term" value="P:actin filament organization"/>
    <property type="evidence" value="ECO:0007669"/>
    <property type="project" value="TreeGrafter"/>
</dbReference>
<dbReference type="GO" id="GO:0000146">
    <property type="term" value="F:microfilament motor activity"/>
    <property type="evidence" value="ECO:0007669"/>
    <property type="project" value="TreeGrafter"/>
</dbReference>
<protein>
    <recommendedName>
        <fullName evidence="8">Myosin motor domain-containing protein</fullName>
    </recommendedName>
</protein>
<sequence length="1238" mass="137143">MSKGFQGERAGGSFGQDALEGLGRNSRIWILTVDEDGSDLWQPGALMTVDANTCGVKLDDGRMAKVPTNSVMPANPALLEGVEDLTQLSYLNEPSILENLRTRYGRDDIYTRAGPVLIAVNPFKKMPSIYNQEISNAYRTGRAVDPHVYLTADRAFNAMRKDEKNQSMVISGESGAGKTETTKIAMQYLATLAGGSGMEDQVLQTNPILEAFGNAKTLRNNNSSRFGKLIDIHFDSSGRITGAHIETYLLEKSRVVQQSKGERGYHVFYQLCCGASPEDRSEMKLEEPGFYKYLAQGEAVEIRGVDDGKDYLELRQAMTQIGIEETAQKQVFNTVAAILWLGNITFSKGDATKVEAGEALETAARLLGVKISDLDFALTQRNLVTGRDTILKPLNYSQAMDGRDALAKALYSALFDWLVARVNTSLSDGRRPAKCTISILDIYGFECFQNNSFEQLCINYANERLQQLFNQHLFKLEQDEYTAEGIDWTQVEFEDNQICLDLLEARPRGLLSLLDEQCIMPKATDATFADQLATGLESNPRYRRDPKKPGVFHINHYAGSVNYDTNKFLEKNKDMLVPDLLNLMNSSTDELVKAFAELIQEQTAPKDSSGPKKSSQKSVASRFKGQLQMLVKRLNATAPHFIRCIKPNSKLQPDLFDPTLILNQLRCCGVLEVVRISRMGYPTRYEHPIFVDRYSFLLPPEVHPKGSDAIQGCKTILRHFRIEDSMFQVGKSKLFMRAGQIGQMEDLRSRTINSALCIQTEFRCWIARIKYLRKRAACVRAQSMRRGSVARREYAEIKRQWHAIIISQAIYKMSCARKDFTATKRATMLVQMAVRRWCLRRKWATLEKIRMQEEEMERQEQAMAQRKAQKAGVADARAAVAAATSRGPQDDGPGSSSLQAQVEELKKRLAQEQAARQRAEARLANGGGGGGHGGNEDGLLQQLEAEQATARECMERLIEQETAWGEQMEALLPIIQTAKAAAMGQAPPANSGGMAPTFHAIQPLKRPMSSPAAPPSEAGSQMDSELGSAVSDERDDGRPSSNGMAGKSNGPGNRVVTNLLAEFDHRARVFDDDCDFVVEVKDGRAKAEMDPEYELKNLKTRFDSWKKEFKNRLRDTKILLKQLEKTGPAPGSSQQPGYEATPDAAPAVPSPPVPAKEMTKEERKAAEKQAAKAALEKAAAEKAAKKAAEKAEAERVAREKAEAKAAAKAAAKGDAAEGEQAEKKKKKTFSLFGAIKSK</sequence>
<feature type="region of interest" description="Disordered" evidence="7">
    <location>
        <begin position="1125"/>
        <end position="1238"/>
    </location>
</feature>
<dbReference type="InterPro" id="IPR001609">
    <property type="entry name" value="Myosin_head_motor_dom-like"/>
</dbReference>
<dbReference type="InterPro" id="IPR000048">
    <property type="entry name" value="IQ_motif_EF-hand-BS"/>
</dbReference>
<dbReference type="GO" id="GO:0030048">
    <property type="term" value="P:actin filament-based movement"/>
    <property type="evidence" value="ECO:0007669"/>
    <property type="project" value="UniProtKB-ARBA"/>
</dbReference>
<dbReference type="Gene3D" id="1.20.120.720">
    <property type="entry name" value="Myosin VI head, motor domain, U50 subdomain"/>
    <property type="match status" value="1"/>
</dbReference>
<dbReference type="GO" id="GO:0005737">
    <property type="term" value="C:cytoplasm"/>
    <property type="evidence" value="ECO:0007669"/>
    <property type="project" value="TreeGrafter"/>
</dbReference>
<name>A0AAE0C5F2_9CHLO</name>
<evidence type="ECO:0000256" key="4">
    <source>
        <dbReference type="ARBA" id="ARBA00023175"/>
    </source>
</evidence>
<feature type="region of interest" description="Disordered" evidence="7">
    <location>
        <begin position="878"/>
        <end position="937"/>
    </location>
</feature>
<keyword evidence="1 6" id="KW-0547">Nucleotide-binding</keyword>
<feature type="compositionally biased region" description="Basic and acidic residues" evidence="7">
    <location>
        <begin position="903"/>
        <end position="921"/>
    </location>
</feature>
<feature type="compositionally biased region" description="Basic and acidic residues" evidence="7">
    <location>
        <begin position="1157"/>
        <end position="1205"/>
    </location>
</feature>
<dbReference type="PROSITE" id="PS50096">
    <property type="entry name" value="IQ"/>
    <property type="match status" value="1"/>
</dbReference>
<keyword evidence="5 6" id="KW-0009">Actin-binding</keyword>
<feature type="domain" description="Myosin motor" evidence="8">
    <location>
        <begin position="80"/>
        <end position="749"/>
    </location>
</feature>
<dbReference type="PANTHER" id="PTHR13140:SF706">
    <property type="entry name" value="DILUTE CLASS UNCONVENTIONAL MYOSIN, ISOFORM C"/>
    <property type="match status" value="1"/>
</dbReference>
<comment type="similarity">
    <text evidence="6">Belongs to the TRAFAC class myosin-kinesin ATPase superfamily. Myosin family.</text>
</comment>
<dbReference type="GO" id="GO:0016459">
    <property type="term" value="C:myosin complex"/>
    <property type="evidence" value="ECO:0007669"/>
    <property type="project" value="UniProtKB-KW"/>
</dbReference>
<evidence type="ECO:0000256" key="3">
    <source>
        <dbReference type="ARBA" id="ARBA00023123"/>
    </source>
</evidence>